<keyword evidence="1" id="KW-0472">Membrane</keyword>
<feature type="transmembrane region" description="Helical" evidence="1">
    <location>
        <begin position="15"/>
        <end position="33"/>
    </location>
</feature>
<organism>
    <name type="scientific">Ixodes scapularis</name>
    <name type="common">Black-legged tick</name>
    <name type="synonym">Deer tick</name>
    <dbReference type="NCBI Taxonomy" id="6945"/>
    <lineage>
        <taxon>Eukaryota</taxon>
        <taxon>Metazoa</taxon>
        <taxon>Ecdysozoa</taxon>
        <taxon>Arthropoda</taxon>
        <taxon>Chelicerata</taxon>
        <taxon>Arachnida</taxon>
        <taxon>Acari</taxon>
        <taxon>Parasitiformes</taxon>
        <taxon>Ixodida</taxon>
        <taxon>Ixodoidea</taxon>
        <taxon>Ixodidae</taxon>
        <taxon>Ixodinae</taxon>
        <taxon>Ixodes</taxon>
    </lineage>
</organism>
<feature type="transmembrane region" description="Helical" evidence="1">
    <location>
        <begin position="150"/>
        <end position="168"/>
    </location>
</feature>
<dbReference type="HOGENOM" id="CLU_700738_0_0_1"/>
<dbReference type="EMBL" id="ABJB010664121">
    <property type="status" value="NOT_ANNOTATED_CDS"/>
    <property type="molecule type" value="Genomic_DNA"/>
</dbReference>
<dbReference type="EMBL" id="ABJB011003161">
    <property type="status" value="NOT_ANNOTATED_CDS"/>
    <property type="molecule type" value="Genomic_DNA"/>
</dbReference>
<dbReference type="InParanoid" id="B7PUE5"/>
<reference evidence="2 4" key="1">
    <citation type="submission" date="2008-03" db="EMBL/GenBank/DDBJ databases">
        <title>Annotation of Ixodes scapularis.</title>
        <authorList>
            <consortium name="Ixodes scapularis Genome Project Consortium"/>
            <person name="Caler E."/>
            <person name="Hannick L.I."/>
            <person name="Bidwell S."/>
            <person name="Joardar V."/>
            <person name="Thiagarajan M."/>
            <person name="Amedeo P."/>
            <person name="Galinsky K.J."/>
            <person name="Schobel S."/>
            <person name="Inman J."/>
            <person name="Hostetler J."/>
            <person name="Miller J."/>
            <person name="Hammond M."/>
            <person name="Megy K."/>
            <person name="Lawson D."/>
            <person name="Kodira C."/>
            <person name="Sutton G."/>
            <person name="Meyer J."/>
            <person name="Hill C.A."/>
            <person name="Birren B."/>
            <person name="Nene V."/>
            <person name="Collins F."/>
            <person name="Alarcon-Chaidez F."/>
            <person name="Wikel S."/>
            <person name="Strausberg R."/>
        </authorList>
    </citation>
    <scope>NUCLEOTIDE SEQUENCE [LARGE SCALE GENOMIC DNA]</scope>
    <source>
        <strain evidence="4">Wikel</strain>
        <strain evidence="2">Wikel colony</strain>
    </source>
</reference>
<protein>
    <submittedName>
        <fullName evidence="2 3">Uncharacterized protein</fullName>
    </submittedName>
</protein>
<feature type="transmembrane region" description="Helical" evidence="1">
    <location>
        <begin position="45"/>
        <end position="66"/>
    </location>
</feature>
<dbReference type="Proteomes" id="UP000001555">
    <property type="component" value="Unassembled WGS sequence"/>
</dbReference>
<evidence type="ECO:0000313" key="2">
    <source>
        <dbReference type="EMBL" id="EEC10217.1"/>
    </source>
</evidence>
<feature type="transmembrane region" description="Helical" evidence="1">
    <location>
        <begin position="356"/>
        <end position="379"/>
    </location>
</feature>
<dbReference type="EnsemblMetazoa" id="ISCW019636-RA">
    <property type="protein sequence ID" value="ISCW019636-PA"/>
    <property type="gene ID" value="ISCW019636"/>
</dbReference>
<keyword evidence="1" id="KW-0812">Transmembrane</keyword>
<keyword evidence="4" id="KW-1185">Reference proteome</keyword>
<dbReference type="PaxDb" id="6945-B7PUE5"/>
<dbReference type="EMBL" id="ABJB010433290">
    <property type="status" value="NOT_ANNOTATED_CDS"/>
    <property type="molecule type" value="Genomic_DNA"/>
</dbReference>
<dbReference type="VEuPathDB" id="VectorBase:ISCW019636"/>
<feature type="transmembrane region" description="Helical" evidence="1">
    <location>
        <begin position="125"/>
        <end position="144"/>
    </location>
</feature>
<gene>
    <name evidence="2" type="ORF">IscW_ISCW019636</name>
</gene>
<dbReference type="EMBL" id="DS792129">
    <property type="protein sequence ID" value="EEC10217.1"/>
    <property type="molecule type" value="Genomic_DNA"/>
</dbReference>
<dbReference type="AlphaFoldDB" id="B7PUE5"/>
<evidence type="ECO:0000256" key="1">
    <source>
        <dbReference type="SAM" id="Phobius"/>
    </source>
</evidence>
<evidence type="ECO:0000313" key="4">
    <source>
        <dbReference type="Proteomes" id="UP000001555"/>
    </source>
</evidence>
<evidence type="ECO:0000313" key="3">
    <source>
        <dbReference type="EnsemblMetazoa" id="ISCW019636-PA"/>
    </source>
</evidence>
<dbReference type="VEuPathDB" id="VectorBase:ISCI019636"/>
<reference evidence="3" key="2">
    <citation type="submission" date="2020-05" db="UniProtKB">
        <authorList>
            <consortium name="EnsemblMetazoa"/>
        </authorList>
    </citation>
    <scope>IDENTIFICATION</scope>
    <source>
        <strain evidence="3">wikel</strain>
    </source>
</reference>
<dbReference type="EMBL" id="ABJB010306568">
    <property type="status" value="NOT_ANNOTATED_CDS"/>
    <property type="molecule type" value="Genomic_DNA"/>
</dbReference>
<sequence>MYHECSLRASPEPTAASVAFLLVQAGYGCQLVFDYRLYRDRGLSAADMCALAAIQLLCLLSGPWLARALGERLPKHLLVSCLVLCAVSCLCKTWFPAATVAQALAVSVAAALLDLEQRLAAATLWQTYVILVAWSIAAVQIELLKMDARMLYPLAALLYAAAALLAKLKLKPGTCRMTAAAPSASTAPTVLNAWMDSLAAYLENSANLCSDVSIVCIETVYIVAWVTFPALADLPCSDVMGSLGMALVLRLSIERTGRTVSELLAVAGAWRLLVRQLGYCLALATMTSSLDPRSPFAPPLDEVTVCGSLVMFAFGVGVVSGPRDGMGSWQKAAAGLLSSGFLVWPGQREELQFETALAWAWPLLLVGFWANAAGSLLAFGTGRAAPPAPRTRPC</sequence>
<dbReference type="EMBL" id="ABJB010759453">
    <property type="status" value="NOT_ANNOTATED_CDS"/>
    <property type="molecule type" value="Genomic_DNA"/>
</dbReference>
<proteinExistence type="predicted"/>
<name>B7PUE5_IXOSC</name>
<keyword evidence="1" id="KW-1133">Transmembrane helix</keyword>
<accession>B7PUE5</accession>